<evidence type="ECO:0000256" key="6">
    <source>
        <dbReference type="SAM" id="Phobius"/>
    </source>
</evidence>
<sequence length="116" mass="12871">MKIIYTLIKIVVLLALLLLAVSNTQLITFNYLPGQMLNLPLIVLLLIFFIIGAVFGVFAMFGRLLRLRSKVNQLQVKIDKQTKAASQSVHTETLATNAGVNGQNHSEEQKVNNQHG</sequence>
<dbReference type="RefSeq" id="WP_100152084.1">
    <property type="nucleotide sequence ID" value="NZ_MEIL01000027.1"/>
</dbReference>
<dbReference type="InterPro" id="IPR010445">
    <property type="entry name" value="LapA_dom"/>
</dbReference>
<proteinExistence type="predicted"/>
<reference evidence="8" key="1">
    <citation type="journal article" date="2017" name="MBio">
        <title>Type VI secretion-mediated competition in the bee gut microbiome.</title>
        <authorList>
            <person name="Steele M.I."/>
            <person name="Kwong W.K."/>
            <person name="Powell J.E."/>
            <person name="Whiteley M."/>
            <person name="Moran N.A."/>
        </authorList>
    </citation>
    <scope>NUCLEOTIDE SEQUENCE [LARGE SCALE GENOMIC DNA]</scope>
    <source>
        <strain evidence="8">WkB273</strain>
    </source>
</reference>
<evidence type="ECO:0000256" key="3">
    <source>
        <dbReference type="ARBA" id="ARBA00022989"/>
    </source>
</evidence>
<evidence type="ECO:0000259" key="7">
    <source>
        <dbReference type="Pfam" id="PF06305"/>
    </source>
</evidence>
<keyword evidence="4 6" id="KW-0472">Membrane</keyword>
<feature type="region of interest" description="Disordered" evidence="5">
    <location>
        <begin position="97"/>
        <end position="116"/>
    </location>
</feature>
<organism evidence="8 9">
    <name type="scientific">Snodgrassella alvi</name>
    <dbReference type="NCBI Taxonomy" id="1196083"/>
    <lineage>
        <taxon>Bacteria</taxon>
        <taxon>Pseudomonadati</taxon>
        <taxon>Pseudomonadota</taxon>
        <taxon>Betaproteobacteria</taxon>
        <taxon>Neisseriales</taxon>
        <taxon>Neisseriaceae</taxon>
        <taxon>Snodgrassella</taxon>
    </lineage>
</organism>
<feature type="transmembrane region" description="Helical" evidence="6">
    <location>
        <begin position="42"/>
        <end position="65"/>
    </location>
</feature>
<evidence type="ECO:0000313" key="8">
    <source>
        <dbReference type="EMBL" id="PIT39401.1"/>
    </source>
</evidence>
<comment type="caution">
    <text evidence="8">The sequence shown here is derived from an EMBL/GenBank/DDBJ whole genome shotgun (WGS) entry which is preliminary data.</text>
</comment>
<protein>
    <recommendedName>
        <fullName evidence="7">Lipopolysaccharide assembly protein A domain-containing protein</fullName>
    </recommendedName>
</protein>
<keyword evidence="1" id="KW-1003">Cell membrane</keyword>
<name>A0A2N9X6Y7_9NEIS</name>
<evidence type="ECO:0000256" key="1">
    <source>
        <dbReference type="ARBA" id="ARBA00022475"/>
    </source>
</evidence>
<dbReference type="Pfam" id="PF06305">
    <property type="entry name" value="LapA_dom"/>
    <property type="match status" value="1"/>
</dbReference>
<keyword evidence="2 6" id="KW-0812">Transmembrane</keyword>
<dbReference type="AlphaFoldDB" id="A0A2N9X6Y7"/>
<gene>
    <name evidence="8" type="ORF">BHC54_05550</name>
</gene>
<keyword evidence="3 6" id="KW-1133">Transmembrane helix</keyword>
<evidence type="ECO:0000256" key="2">
    <source>
        <dbReference type="ARBA" id="ARBA00022692"/>
    </source>
</evidence>
<dbReference type="EMBL" id="MEIL01000027">
    <property type="protein sequence ID" value="PIT39401.1"/>
    <property type="molecule type" value="Genomic_DNA"/>
</dbReference>
<dbReference type="GO" id="GO:0005886">
    <property type="term" value="C:plasma membrane"/>
    <property type="evidence" value="ECO:0007669"/>
    <property type="project" value="InterPro"/>
</dbReference>
<evidence type="ECO:0000313" key="9">
    <source>
        <dbReference type="Proteomes" id="UP000230202"/>
    </source>
</evidence>
<keyword evidence="9" id="KW-1185">Reference proteome</keyword>
<feature type="domain" description="Lipopolysaccharide assembly protein A" evidence="7">
    <location>
        <begin position="23"/>
        <end position="83"/>
    </location>
</feature>
<dbReference type="Proteomes" id="UP000230202">
    <property type="component" value="Unassembled WGS sequence"/>
</dbReference>
<evidence type="ECO:0000256" key="4">
    <source>
        <dbReference type="ARBA" id="ARBA00023136"/>
    </source>
</evidence>
<evidence type="ECO:0000256" key="5">
    <source>
        <dbReference type="SAM" id="MobiDB-lite"/>
    </source>
</evidence>
<accession>A0A2N9X6Y7</accession>